<dbReference type="InterPro" id="IPR023198">
    <property type="entry name" value="PGP-like_dom2"/>
</dbReference>
<accession>A0AAD7XKQ9</accession>
<evidence type="ECO:0000313" key="3">
    <source>
        <dbReference type="Proteomes" id="UP001230188"/>
    </source>
</evidence>
<feature type="chain" id="PRO_5042244214" evidence="1">
    <location>
        <begin position="20"/>
        <end position="366"/>
    </location>
</feature>
<keyword evidence="1" id="KW-0732">Signal</keyword>
<dbReference type="Gene3D" id="3.40.50.1000">
    <property type="entry name" value="HAD superfamily/HAD-like"/>
    <property type="match status" value="1"/>
</dbReference>
<dbReference type="Gene3D" id="1.10.150.240">
    <property type="entry name" value="Putative phosphatase, domain 2"/>
    <property type="match status" value="1"/>
</dbReference>
<gene>
    <name evidence="2" type="ORF">CTAYLR_009927</name>
</gene>
<dbReference type="SUPFAM" id="SSF56784">
    <property type="entry name" value="HAD-like"/>
    <property type="match status" value="1"/>
</dbReference>
<name>A0AAD7XKQ9_9STRA</name>
<dbReference type="AlphaFoldDB" id="A0AAD7XKQ9"/>
<dbReference type="EMBL" id="JAQMWT010000229">
    <property type="protein sequence ID" value="KAJ8607223.1"/>
    <property type="molecule type" value="Genomic_DNA"/>
</dbReference>
<dbReference type="CDD" id="cd07505">
    <property type="entry name" value="HAD_BPGM-like"/>
    <property type="match status" value="1"/>
</dbReference>
<evidence type="ECO:0000313" key="2">
    <source>
        <dbReference type="EMBL" id="KAJ8607223.1"/>
    </source>
</evidence>
<organism evidence="2 3">
    <name type="scientific">Chrysophaeum taylorii</name>
    <dbReference type="NCBI Taxonomy" id="2483200"/>
    <lineage>
        <taxon>Eukaryota</taxon>
        <taxon>Sar</taxon>
        <taxon>Stramenopiles</taxon>
        <taxon>Ochrophyta</taxon>
        <taxon>Pelagophyceae</taxon>
        <taxon>Pelagomonadales</taxon>
        <taxon>Pelagomonadaceae</taxon>
        <taxon>Chrysophaeum</taxon>
    </lineage>
</organism>
<sequence length="366" mass="42166">MLVLFLSWGLGFSPPNARTAQTTLGVGRRRDALVQFKTSDELLSSRRWVDDYYDDTWVDEEEESYEVMWRRRRISALKTAGELSTFELQDLFEPDYLQKKLFVKHPNRAFGAVFKLEGAVADVDVIPTFTAAWGQVAEEFGVEKPTEETVSLAVSQQLRDEVTIDRIFRWTQDWGEARMMSRRYNDIVSESFDDLDITPRPGVEGWLSILAAEEVPCAVVSKLPRRMLETCLQRLNYTGFFNDNIVSAEDERDRAEQAFLHAALIIERQPARCVVFSDTISDVVGAHEADMRAVGLMGTHPAYELRIADLVVSSLDELRLPNVRGLFADVDYEQHVMPEPELEPEVRRQVRTKTLEREQDYDDYYY</sequence>
<dbReference type="Proteomes" id="UP001230188">
    <property type="component" value="Unassembled WGS sequence"/>
</dbReference>
<keyword evidence="3" id="KW-1185">Reference proteome</keyword>
<proteinExistence type="predicted"/>
<dbReference type="PANTHER" id="PTHR47858">
    <property type="entry name" value="HALOACID DEHALOGENASE-LIKE HYDROLASE (HAD) SUPERFAMILY PROTEIN"/>
    <property type="match status" value="1"/>
</dbReference>
<evidence type="ECO:0000256" key="1">
    <source>
        <dbReference type="SAM" id="SignalP"/>
    </source>
</evidence>
<feature type="signal peptide" evidence="1">
    <location>
        <begin position="1"/>
        <end position="19"/>
    </location>
</feature>
<comment type="caution">
    <text evidence="2">The sequence shown here is derived from an EMBL/GenBank/DDBJ whole genome shotgun (WGS) entry which is preliminary data.</text>
</comment>
<dbReference type="Pfam" id="PF13419">
    <property type="entry name" value="HAD_2"/>
    <property type="match status" value="1"/>
</dbReference>
<protein>
    <submittedName>
        <fullName evidence="2">Uncharacterized protein</fullName>
    </submittedName>
</protein>
<dbReference type="InterPro" id="IPR023214">
    <property type="entry name" value="HAD_sf"/>
</dbReference>
<reference evidence="2" key="1">
    <citation type="submission" date="2023-01" db="EMBL/GenBank/DDBJ databases">
        <title>Metagenome sequencing of chrysophaentin producing Chrysophaeum taylorii.</title>
        <authorList>
            <person name="Davison J."/>
            <person name="Bewley C."/>
        </authorList>
    </citation>
    <scope>NUCLEOTIDE SEQUENCE</scope>
    <source>
        <strain evidence="2">NIES-1699</strain>
    </source>
</reference>
<dbReference type="InterPro" id="IPR041492">
    <property type="entry name" value="HAD_2"/>
</dbReference>
<dbReference type="InterPro" id="IPR036412">
    <property type="entry name" value="HAD-like_sf"/>
</dbReference>
<dbReference type="PANTHER" id="PTHR47858:SF2">
    <property type="entry name" value="HALOACID DEHALOGENASE-LIKE HYDROLASE (HAD) SUPERFAMILY PROTEIN"/>
    <property type="match status" value="1"/>
</dbReference>